<comment type="caution">
    <text evidence="1">The sequence shown here is derived from an EMBL/GenBank/DDBJ whole genome shotgun (WGS) entry which is preliminary data.</text>
</comment>
<keyword evidence="2" id="KW-1185">Reference proteome</keyword>
<sequence>MLSHSAELIAPLLVNKSDQFAKLTANNINWKVPLSSVIGYTGEFSSSLPNRILPVQVNYLYQTLFGLAPETTLPWKEVDISAKKVLTGGYSQLSALRHYYYSVVKEEQKGS</sequence>
<dbReference type="EMBL" id="JAFMYU010000005">
    <property type="protein sequence ID" value="MBO0930874.1"/>
    <property type="molecule type" value="Genomic_DNA"/>
</dbReference>
<dbReference type="RefSeq" id="WP_207334845.1">
    <property type="nucleotide sequence ID" value="NZ_JAFMYU010000005.1"/>
</dbReference>
<name>A0A939G2I6_9BACT</name>
<evidence type="ECO:0000313" key="1">
    <source>
        <dbReference type="EMBL" id="MBO0930874.1"/>
    </source>
</evidence>
<gene>
    <name evidence="1" type="ORF">J2I48_07725</name>
</gene>
<dbReference type="Proteomes" id="UP000664795">
    <property type="component" value="Unassembled WGS sequence"/>
</dbReference>
<evidence type="ECO:0000313" key="2">
    <source>
        <dbReference type="Proteomes" id="UP000664795"/>
    </source>
</evidence>
<proteinExistence type="predicted"/>
<organism evidence="1 2">
    <name type="scientific">Fibrella aquatilis</name>
    <dbReference type="NCBI Taxonomy" id="2817059"/>
    <lineage>
        <taxon>Bacteria</taxon>
        <taxon>Pseudomonadati</taxon>
        <taxon>Bacteroidota</taxon>
        <taxon>Cytophagia</taxon>
        <taxon>Cytophagales</taxon>
        <taxon>Spirosomataceae</taxon>
        <taxon>Fibrella</taxon>
    </lineage>
</organism>
<protein>
    <submittedName>
        <fullName evidence="1">Uncharacterized protein</fullName>
    </submittedName>
</protein>
<dbReference type="AlphaFoldDB" id="A0A939G2I6"/>
<reference evidence="1 2" key="1">
    <citation type="submission" date="2021-03" db="EMBL/GenBank/DDBJ databases">
        <title>Fibrella sp. HMF5036 genome sequencing and assembly.</title>
        <authorList>
            <person name="Kang H."/>
            <person name="Kim H."/>
            <person name="Bae S."/>
            <person name="Joh K."/>
        </authorList>
    </citation>
    <scope>NUCLEOTIDE SEQUENCE [LARGE SCALE GENOMIC DNA]</scope>
    <source>
        <strain evidence="1 2">HMF5036</strain>
    </source>
</reference>
<accession>A0A939G2I6</accession>